<feature type="binding site" evidence="7">
    <location>
        <position position="486"/>
    </location>
    <ligand>
        <name>ATP</name>
        <dbReference type="ChEBI" id="CHEBI:30616"/>
    </ligand>
</feature>
<dbReference type="NCBIfam" id="NF001750">
    <property type="entry name" value="PRK00476.1"/>
    <property type="match status" value="1"/>
</dbReference>
<keyword evidence="6 7" id="KW-0030">Aminoacyl-tRNA synthetase</keyword>
<dbReference type="InterPro" id="IPR045864">
    <property type="entry name" value="aa-tRNA-synth_II/BPL/LPL"/>
</dbReference>
<dbReference type="EC" id="6.1.1.23" evidence="7"/>
<dbReference type="InterPro" id="IPR004115">
    <property type="entry name" value="GAD-like_sf"/>
</dbReference>
<feature type="region of interest" description="Aspartate" evidence="7">
    <location>
        <begin position="203"/>
        <end position="206"/>
    </location>
</feature>
<evidence type="ECO:0000256" key="4">
    <source>
        <dbReference type="ARBA" id="ARBA00022840"/>
    </source>
</evidence>
<dbReference type="PROSITE" id="PS50862">
    <property type="entry name" value="AA_TRNA_LIGASE_II"/>
    <property type="match status" value="1"/>
</dbReference>
<dbReference type="Gene3D" id="3.30.930.10">
    <property type="entry name" value="Bira Bifunctional Protein, Domain 2"/>
    <property type="match status" value="1"/>
</dbReference>
<dbReference type="GO" id="GO:0004815">
    <property type="term" value="F:aspartate-tRNA ligase activity"/>
    <property type="evidence" value="ECO:0007669"/>
    <property type="project" value="UniProtKB-UniRule"/>
</dbReference>
<evidence type="ECO:0000313" key="10">
    <source>
        <dbReference type="Proteomes" id="UP000198995"/>
    </source>
</evidence>
<dbReference type="OrthoDB" id="9802326at2"/>
<evidence type="ECO:0000256" key="7">
    <source>
        <dbReference type="HAMAP-Rule" id="MF_00044"/>
    </source>
</evidence>
<comment type="function">
    <text evidence="7">Aspartyl-tRNA synthetase with relaxed tRNA specificity since it is able to aspartylate not only its cognate tRNA(Asp) but also tRNA(Asn). Reaction proceeds in two steps: L-aspartate is first activated by ATP to form Asp-AMP and then transferred to the acceptor end of tRNA(Asp/Asn).</text>
</comment>
<gene>
    <name evidence="7" type="primary">aspS</name>
    <name evidence="9" type="ORF">SAMN04489866_10733</name>
</gene>
<dbReference type="SUPFAM" id="SSF55261">
    <property type="entry name" value="GAD domain-like"/>
    <property type="match status" value="1"/>
</dbReference>
<evidence type="ECO:0000256" key="5">
    <source>
        <dbReference type="ARBA" id="ARBA00022917"/>
    </source>
</evidence>
<dbReference type="PANTHER" id="PTHR22594">
    <property type="entry name" value="ASPARTYL/LYSYL-TRNA SYNTHETASE"/>
    <property type="match status" value="1"/>
</dbReference>
<comment type="subunit">
    <text evidence="7">Homodimer.</text>
</comment>
<dbReference type="HAMAP" id="MF_00044">
    <property type="entry name" value="Asp_tRNA_synth_type1"/>
    <property type="match status" value="1"/>
</dbReference>
<feature type="site" description="Important for tRNA non-discrimination" evidence="7">
    <location>
        <position position="87"/>
    </location>
</feature>
<feature type="binding site" evidence="7">
    <location>
        <position position="179"/>
    </location>
    <ligand>
        <name>L-aspartate</name>
        <dbReference type="ChEBI" id="CHEBI:29991"/>
    </ligand>
</feature>
<dbReference type="InterPro" id="IPR047090">
    <property type="entry name" value="AspRS_core"/>
</dbReference>
<dbReference type="GO" id="GO:0005524">
    <property type="term" value="F:ATP binding"/>
    <property type="evidence" value="ECO:0007669"/>
    <property type="project" value="UniProtKB-UniRule"/>
</dbReference>
<evidence type="ECO:0000313" key="9">
    <source>
        <dbReference type="EMBL" id="SDD79520.1"/>
    </source>
</evidence>
<name>A0A1G6XMX8_PEPNI</name>
<feature type="binding site" evidence="7">
    <location>
        <position position="452"/>
    </location>
    <ligand>
        <name>L-aspartate</name>
        <dbReference type="ChEBI" id="CHEBI:29991"/>
    </ligand>
</feature>
<dbReference type="InterPro" id="IPR004365">
    <property type="entry name" value="NA-bd_OB_tRNA"/>
</dbReference>
<dbReference type="CDD" id="cd04317">
    <property type="entry name" value="EcAspRS_like_N"/>
    <property type="match status" value="1"/>
</dbReference>
<proteinExistence type="inferred from homology"/>
<reference evidence="9 10" key="1">
    <citation type="submission" date="2016-10" db="EMBL/GenBank/DDBJ databases">
        <authorList>
            <person name="de Groot N.N."/>
        </authorList>
    </citation>
    <scope>NUCLEOTIDE SEQUENCE [LARGE SCALE GENOMIC DNA]</scope>
    <source>
        <strain evidence="9 10">DSM 20475</strain>
    </source>
</reference>
<sequence>MLPLKKTHECAALTEGHIGEEVILTGWVQKRRDHGGVIFIDFRDRSGIVQVTANPEICSAETFATAEHIRSEFVLGVRGTVKKRPEGMENENLSTGTIDVVASDIVIYNRSKTPPFYLTDDVDVDENKRLKYRYLDLRRPEMRDNLRLRHETMTAMRRSLDAQGFWEVDTPILMKSTPEGARDFLVPSRVNAGKFYALPQSPQQYKQLLMVAGVEKYYQVARCFRDEDLRADRQPEFTQLDLEMSFVDEEEVIATTETIIKDVFKATLNQEIPTPFPQMTWQEAMDRFGSDKPDTRFGYELVDLSDLAKDCGFKVFSGAVASGGVVKAINAKGCADLSRRTLDDLAKFVSIYGAKGLAYIVVEDGKLKSPITKFLDDALVQSILTRMDAEVGDIIFFGADSFKVVSDSLGHLRLKLGEMRGLIDENAFNFLWVREFPLLEYDDEEGRYTAVHHPFTAPIAEDLDTFADAPGRIRSRAYDVVLNGIELGGGSIRIHDRALQERVFDLLGLAPEVYEDQFNTLLEAFEYGAPPHGGLAIGLDRMLMLLCGRKTIRDVIPFPKTQSAVDLMVDAPSPVARQQLRDLHLKLDVKEAPSGDQA</sequence>
<dbReference type="GO" id="GO:0003676">
    <property type="term" value="F:nucleic acid binding"/>
    <property type="evidence" value="ECO:0007669"/>
    <property type="project" value="InterPro"/>
</dbReference>
<dbReference type="InterPro" id="IPR012340">
    <property type="entry name" value="NA-bd_OB-fold"/>
</dbReference>
<feature type="site" description="Important for tRNA non-discrimination" evidence="7">
    <location>
        <position position="34"/>
    </location>
</feature>
<dbReference type="SUPFAM" id="SSF50249">
    <property type="entry name" value="Nucleic acid-binding proteins"/>
    <property type="match status" value="1"/>
</dbReference>
<dbReference type="GO" id="GO:0050560">
    <property type="term" value="F:aspartate-tRNA(Asn) ligase activity"/>
    <property type="evidence" value="ECO:0007669"/>
    <property type="project" value="UniProtKB-EC"/>
</dbReference>
<feature type="binding site" evidence="7">
    <location>
        <position position="225"/>
    </location>
    <ligand>
        <name>L-aspartate</name>
        <dbReference type="ChEBI" id="CHEBI:29991"/>
    </ligand>
</feature>
<dbReference type="InterPro" id="IPR006195">
    <property type="entry name" value="aa-tRNA-synth_II"/>
</dbReference>
<dbReference type="SUPFAM" id="SSF55681">
    <property type="entry name" value="Class II aaRS and biotin synthetases"/>
    <property type="match status" value="1"/>
</dbReference>
<accession>A0A1G6XMX8</accession>
<dbReference type="RefSeq" id="WP_091791931.1">
    <property type="nucleotide sequence ID" value="NZ_FNAF01000007.1"/>
</dbReference>
<keyword evidence="4 7" id="KW-0067">ATP-binding</keyword>
<evidence type="ECO:0000256" key="1">
    <source>
        <dbReference type="ARBA" id="ARBA00006303"/>
    </source>
</evidence>
<dbReference type="Gene3D" id="2.40.50.140">
    <property type="entry name" value="Nucleic acid-binding proteins"/>
    <property type="match status" value="1"/>
</dbReference>
<keyword evidence="7" id="KW-0963">Cytoplasm</keyword>
<dbReference type="GO" id="GO:0140096">
    <property type="term" value="F:catalytic activity, acting on a protein"/>
    <property type="evidence" value="ECO:0007669"/>
    <property type="project" value="UniProtKB-ARBA"/>
</dbReference>
<dbReference type="Pfam" id="PF00152">
    <property type="entry name" value="tRNA-synt_2"/>
    <property type="match status" value="1"/>
</dbReference>
<feature type="binding site" evidence="7">
    <location>
        <begin position="538"/>
        <end position="541"/>
    </location>
    <ligand>
        <name>ATP</name>
        <dbReference type="ChEBI" id="CHEBI:30616"/>
    </ligand>
</feature>
<dbReference type="GO" id="GO:0005737">
    <property type="term" value="C:cytoplasm"/>
    <property type="evidence" value="ECO:0007669"/>
    <property type="project" value="UniProtKB-SubCell"/>
</dbReference>
<dbReference type="InterPro" id="IPR047089">
    <property type="entry name" value="Asp-tRNA-ligase_1_N"/>
</dbReference>
<dbReference type="Proteomes" id="UP000198995">
    <property type="component" value="Unassembled WGS sequence"/>
</dbReference>
<comment type="subcellular location">
    <subcellularLocation>
        <location evidence="7">Cytoplasm</location>
    </subcellularLocation>
</comment>
<dbReference type="STRING" id="2741.SAMN04489866_10733"/>
<keyword evidence="2 7" id="KW-0436">Ligase</keyword>
<feature type="binding site" evidence="7">
    <location>
        <position position="234"/>
    </location>
    <ligand>
        <name>ATP</name>
        <dbReference type="ChEBI" id="CHEBI:30616"/>
    </ligand>
</feature>
<dbReference type="PRINTS" id="PR01042">
    <property type="entry name" value="TRNASYNTHASP"/>
</dbReference>
<dbReference type="InterPro" id="IPR002312">
    <property type="entry name" value="Asp/Asn-tRNA-synth_IIb"/>
</dbReference>
<dbReference type="AlphaFoldDB" id="A0A1G6XMX8"/>
<keyword evidence="5 7" id="KW-0648">Protein biosynthesis</keyword>
<evidence type="ECO:0000256" key="2">
    <source>
        <dbReference type="ARBA" id="ARBA00022598"/>
    </source>
</evidence>
<evidence type="ECO:0000256" key="3">
    <source>
        <dbReference type="ARBA" id="ARBA00022741"/>
    </source>
</evidence>
<feature type="binding site" evidence="7">
    <location>
        <position position="493"/>
    </location>
    <ligand>
        <name>L-aspartate</name>
        <dbReference type="ChEBI" id="CHEBI:29991"/>
    </ligand>
</feature>
<dbReference type="InterPro" id="IPR029351">
    <property type="entry name" value="GAD_dom"/>
</dbReference>
<evidence type="ECO:0000259" key="8">
    <source>
        <dbReference type="PROSITE" id="PS50862"/>
    </source>
</evidence>
<organism evidence="9 10">
    <name type="scientific">Peptococcus niger</name>
    <dbReference type="NCBI Taxonomy" id="2741"/>
    <lineage>
        <taxon>Bacteria</taxon>
        <taxon>Bacillati</taxon>
        <taxon>Bacillota</taxon>
        <taxon>Clostridia</taxon>
        <taxon>Eubacteriales</taxon>
        <taxon>Peptococcaceae</taxon>
        <taxon>Peptococcus</taxon>
    </lineage>
</organism>
<keyword evidence="3 7" id="KW-0547">Nucleotide-binding</keyword>
<protein>
    <recommendedName>
        <fullName evidence="7">Aspartate--tRNA(Asp/Asn) ligase</fullName>
        <ecNumber evidence="7">6.1.1.23</ecNumber>
    </recommendedName>
    <alternativeName>
        <fullName evidence="7">Aspartyl-tRNA synthetase</fullName>
        <shortName evidence="7">AspRS</shortName>
    </alternativeName>
    <alternativeName>
        <fullName evidence="7">Non-discriminating aspartyl-tRNA synthetase</fullName>
        <shortName evidence="7">ND-AspRS</shortName>
    </alternativeName>
</protein>
<feature type="domain" description="Aminoacyl-transfer RNA synthetases class-II family profile" evidence="8">
    <location>
        <begin position="146"/>
        <end position="557"/>
    </location>
</feature>
<dbReference type="NCBIfam" id="TIGR00459">
    <property type="entry name" value="aspS_bact"/>
    <property type="match status" value="1"/>
</dbReference>
<comment type="similarity">
    <text evidence="1 7">Belongs to the class-II aminoacyl-tRNA synthetase family. Type 1 subfamily.</text>
</comment>
<dbReference type="Pfam" id="PF02938">
    <property type="entry name" value="GAD"/>
    <property type="match status" value="1"/>
</dbReference>
<comment type="catalytic activity">
    <reaction evidence="7">
        <text>tRNA(Asx) + L-aspartate + ATP = L-aspartyl-tRNA(Asx) + AMP + diphosphate</text>
        <dbReference type="Rhea" id="RHEA:18349"/>
        <dbReference type="Rhea" id="RHEA-COMP:9710"/>
        <dbReference type="Rhea" id="RHEA-COMP:9711"/>
        <dbReference type="ChEBI" id="CHEBI:29991"/>
        <dbReference type="ChEBI" id="CHEBI:30616"/>
        <dbReference type="ChEBI" id="CHEBI:33019"/>
        <dbReference type="ChEBI" id="CHEBI:78442"/>
        <dbReference type="ChEBI" id="CHEBI:78516"/>
        <dbReference type="ChEBI" id="CHEBI:456215"/>
        <dbReference type="EC" id="6.1.1.23"/>
    </reaction>
</comment>
<dbReference type="CDD" id="cd00777">
    <property type="entry name" value="AspRS_core"/>
    <property type="match status" value="1"/>
</dbReference>
<dbReference type="Pfam" id="PF01336">
    <property type="entry name" value="tRNA_anti-codon"/>
    <property type="match status" value="1"/>
</dbReference>
<dbReference type="InterPro" id="IPR004364">
    <property type="entry name" value="Aa-tRNA-synt_II"/>
</dbReference>
<keyword evidence="10" id="KW-1185">Reference proteome</keyword>
<dbReference type="PANTHER" id="PTHR22594:SF5">
    <property type="entry name" value="ASPARTATE--TRNA LIGASE, MITOCHONDRIAL"/>
    <property type="match status" value="1"/>
</dbReference>
<evidence type="ECO:0000256" key="6">
    <source>
        <dbReference type="ARBA" id="ARBA00023146"/>
    </source>
</evidence>
<dbReference type="InterPro" id="IPR004524">
    <property type="entry name" value="Asp-tRNA-ligase_1"/>
</dbReference>
<dbReference type="GO" id="GO:0016740">
    <property type="term" value="F:transferase activity"/>
    <property type="evidence" value="ECO:0007669"/>
    <property type="project" value="UniProtKB-ARBA"/>
</dbReference>
<dbReference type="EMBL" id="FNAF01000007">
    <property type="protein sequence ID" value="SDD79520.1"/>
    <property type="molecule type" value="Genomic_DNA"/>
</dbReference>
<feature type="binding site" evidence="7">
    <location>
        <begin position="225"/>
        <end position="227"/>
    </location>
    <ligand>
        <name>ATP</name>
        <dbReference type="ChEBI" id="CHEBI:30616"/>
    </ligand>
</feature>
<dbReference type="Gene3D" id="3.30.1360.30">
    <property type="entry name" value="GAD-like domain"/>
    <property type="match status" value="1"/>
</dbReference>
<dbReference type="GO" id="GO:0006422">
    <property type="term" value="P:aspartyl-tRNA aminoacylation"/>
    <property type="evidence" value="ECO:0007669"/>
    <property type="project" value="UniProtKB-UniRule"/>
</dbReference>